<name>A0A0E9WVP2_ANGAN</name>
<reference evidence="1" key="1">
    <citation type="submission" date="2014-11" db="EMBL/GenBank/DDBJ databases">
        <authorList>
            <person name="Amaro Gonzalez C."/>
        </authorList>
    </citation>
    <scope>NUCLEOTIDE SEQUENCE</scope>
</reference>
<evidence type="ECO:0000313" key="1">
    <source>
        <dbReference type="EMBL" id="JAH94266.1"/>
    </source>
</evidence>
<sequence length="39" mass="4399">MLPLPTQLLATPLPARECLWPSGQNHLVCVCRNYFSPEC</sequence>
<organism evidence="1">
    <name type="scientific">Anguilla anguilla</name>
    <name type="common">European freshwater eel</name>
    <name type="synonym">Muraena anguilla</name>
    <dbReference type="NCBI Taxonomy" id="7936"/>
    <lineage>
        <taxon>Eukaryota</taxon>
        <taxon>Metazoa</taxon>
        <taxon>Chordata</taxon>
        <taxon>Craniata</taxon>
        <taxon>Vertebrata</taxon>
        <taxon>Euteleostomi</taxon>
        <taxon>Actinopterygii</taxon>
        <taxon>Neopterygii</taxon>
        <taxon>Teleostei</taxon>
        <taxon>Anguilliformes</taxon>
        <taxon>Anguillidae</taxon>
        <taxon>Anguilla</taxon>
    </lineage>
</organism>
<protein>
    <submittedName>
        <fullName evidence="1">Uncharacterized protein</fullName>
    </submittedName>
</protein>
<proteinExistence type="predicted"/>
<accession>A0A0E9WVP2</accession>
<dbReference type="AlphaFoldDB" id="A0A0E9WVP2"/>
<dbReference type="EMBL" id="GBXM01014311">
    <property type="protein sequence ID" value="JAH94266.1"/>
    <property type="molecule type" value="Transcribed_RNA"/>
</dbReference>
<reference evidence="1" key="2">
    <citation type="journal article" date="2015" name="Fish Shellfish Immunol.">
        <title>Early steps in the European eel (Anguilla anguilla)-Vibrio vulnificus interaction in the gills: Role of the RtxA13 toxin.</title>
        <authorList>
            <person name="Callol A."/>
            <person name="Pajuelo D."/>
            <person name="Ebbesson L."/>
            <person name="Teles M."/>
            <person name="MacKenzie S."/>
            <person name="Amaro C."/>
        </authorList>
    </citation>
    <scope>NUCLEOTIDE SEQUENCE</scope>
</reference>